<dbReference type="Gene3D" id="1.10.3720.10">
    <property type="entry name" value="MetI-like"/>
    <property type="match status" value="1"/>
</dbReference>
<dbReference type="InterPro" id="IPR035906">
    <property type="entry name" value="MetI-like_sf"/>
</dbReference>
<dbReference type="PROSITE" id="PS50928">
    <property type="entry name" value="ABC_TM1"/>
    <property type="match status" value="1"/>
</dbReference>
<keyword evidence="4 5" id="KW-0472">Membrane</keyword>
<feature type="transmembrane region" description="Helical" evidence="5">
    <location>
        <begin position="274"/>
        <end position="301"/>
    </location>
</feature>
<feature type="transmembrane region" description="Helical" evidence="5">
    <location>
        <begin position="119"/>
        <end position="139"/>
    </location>
</feature>
<dbReference type="GO" id="GO:0005886">
    <property type="term" value="C:plasma membrane"/>
    <property type="evidence" value="ECO:0007669"/>
    <property type="project" value="UniProtKB-SubCell"/>
</dbReference>
<evidence type="ECO:0000256" key="4">
    <source>
        <dbReference type="ARBA" id="ARBA00023136"/>
    </source>
</evidence>
<feature type="transmembrane region" description="Helical" evidence="5">
    <location>
        <begin position="85"/>
        <end position="107"/>
    </location>
</feature>
<keyword evidence="8" id="KW-1185">Reference proteome</keyword>
<evidence type="ECO:0000256" key="2">
    <source>
        <dbReference type="ARBA" id="ARBA00022692"/>
    </source>
</evidence>
<keyword evidence="2 5" id="KW-0812">Transmembrane</keyword>
<evidence type="ECO:0000256" key="3">
    <source>
        <dbReference type="ARBA" id="ARBA00022989"/>
    </source>
</evidence>
<accession>A0A2S9QD40</accession>
<feature type="transmembrane region" description="Helical" evidence="5">
    <location>
        <begin position="21"/>
        <end position="43"/>
    </location>
</feature>
<feature type="domain" description="ABC transmembrane type-1" evidence="6">
    <location>
        <begin position="81"/>
        <end position="297"/>
    </location>
</feature>
<comment type="similarity">
    <text evidence="5">Belongs to the binding-protein-dependent transport system permease family.</text>
</comment>
<comment type="caution">
    <text evidence="7">The sequence shown here is derived from an EMBL/GenBank/DDBJ whole genome shotgun (WGS) entry which is preliminary data.</text>
</comment>
<dbReference type="InterPro" id="IPR052730">
    <property type="entry name" value="Sugar_ABC_transporter"/>
</dbReference>
<feature type="transmembrane region" description="Helical" evidence="5">
    <location>
        <begin position="173"/>
        <end position="193"/>
    </location>
</feature>
<dbReference type="Pfam" id="PF00528">
    <property type="entry name" value="BPD_transp_1"/>
    <property type="match status" value="1"/>
</dbReference>
<organism evidence="7 8">
    <name type="scientific">Labrys okinawensis</name>
    <dbReference type="NCBI Taxonomy" id="346911"/>
    <lineage>
        <taxon>Bacteria</taxon>
        <taxon>Pseudomonadati</taxon>
        <taxon>Pseudomonadota</taxon>
        <taxon>Alphaproteobacteria</taxon>
        <taxon>Hyphomicrobiales</taxon>
        <taxon>Xanthobacteraceae</taxon>
        <taxon>Labrys</taxon>
    </lineage>
</organism>
<evidence type="ECO:0000259" key="6">
    <source>
        <dbReference type="PROSITE" id="PS50928"/>
    </source>
</evidence>
<keyword evidence="5" id="KW-0813">Transport</keyword>
<evidence type="ECO:0000256" key="5">
    <source>
        <dbReference type="RuleBase" id="RU363032"/>
    </source>
</evidence>
<dbReference type="RefSeq" id="WP_105862184.1">
    <property type="nucleotide sequence ID" value="NZ_PUEJ01000004.1"/>
</dbReference>
<reference evidence="7 8" key="1">
    <citation type="submission" date="2018-02" db="EMBL/GenBank/DDBJ databases">
        <title>Whole genome sequencing of endophytic bacterium.</title>
        <authorList>
            <person name="Eedara R."/>
            <person name="Podile A.R."/>
        </authorList>
    </citation>
    <scope>NUCLEOTIDE SEQUENCE [LARGE SCALE GENOMIC DNA]</scope>
    <source>
        <strain evidence="7 8">RP1T</strain>
    </source>
</reference>
<comment type="subcellular location">
    <subcellularLocation>
        <location evidence="1 5">Cell membrane</location>
        <topology evidence="1 5">Multi-pass membrane protein</topology>
    </subcellularLocation>
</comment>
<dbReference type="PANTHER" id="PTHR43759:SF1">
    <property type="entry name" value="GLUCOSE IMPORT SYSTEM PERMEASE PROTEIN GLCT"/>
    <property type="match status" value="1"/>
</dbReference>
<keyword evidence="3 5" id="KW-1133">Transmembrane helix</keyword>
<protein>
    <submittedName>
        <fullName evidence="7">ABC transporter permease</fullName>
    </submittedName>
</protein>
<proteinExistence type="inferred from homology"/>
<evidence type="ECO:0000256" key="1">
    <source>
        <dbReference type="ARBA" id="ARBA00004651"/>
    </source>
</evidence>
<dbReference type="GO" id="GO:0055085">
    <property type="term" value="P:transmembrane transport"/>
    <property type="evidence" value="ECO:0007669"/>
    <property type="project" value="InterPro"/>
</dbReference>
<dbReference type="AlphaFoldDB" id="A0A2S9QD40"/>
<dbReference type="CDD" id="cd06261">
    <property type="entry name" value="TM_PBP2"/>
    <property type="match status" value="1"/>
</dbReference>
<dbReference type="OrthoDB" id="7375219at2"/>
<dbReference type="InterPro" id="IPR000515">
    <property type="entry name" value="MetI-like"/>
</dbReference>
<name>A0A2S9QD40_9HYPH</name>
<feature type="transmembrane region" description="Helical" evidence="5">
    <location>
        <begin position="214"/>
        <end position="236"/>
    </location>
</feature>
<dbReference type="PANTHER" id="PTHR43759">
    <property type="entry name" value="TREHALOSE TRANSPORT SYSTEM PERMEASE PROTEIN SUGA"/>
    <property type="match status" value="1"/>
</dbReference>
<dbReference type="Proteomes" id="UP000237682">
    <property type="component" value="Unassembled WGS sequence"/>
</dbReference>
<dbReference type="EMBL" id="PUEJ01000004">
    <property type="protein sequence ID" value="PRH87245.1"/>
    <property type="molecule type" value="Genomic_DNA"/>
</dbReference>
<sequence>MSVQVSAANPPLGAGLRSLDLAPWLLILPLLISLGSVSVYPIVNGVWLSLTNTSLVTQEDAFVGLANYRTLLGDDAFWNAWGHTVLFTAVSTALETVLGLGMALLLYEPFAGRSLVRAAMLVPWAMPTVVTSKMFGWLFDGQHGLINYLLKSVGLIDGNINWYGSVDHALDTIIIADVWKTTPFMALLLLAGLQTVPRSLTEAAKMDGASAWRIFWHVRLPLLLPTLLIAGMFRALDAFRIFDLVYVLTGGGPADSTETLSTLSYKVLFSTLQFGYGSALSTAMFITETLIAIGFGIFIVAQLRRQG</sequence>
<gene>
    <name evidence="7" type="ORF">C5L14_11455</name>
</gene>
<dbReference type="SUPFAM" id="SSF161098">
    <property type="entry name" value="MetI-like"/>
    <property type="match status" value="1"/>
</dbReference>
<evidence type="ECO:0000313" key="8">
    <source>
        <dbReference type="Proteomes" id="UP000237682"/>
    </source>
</evidence>
<evidence type="ECO:0000313" key="7">
    <source>
        <dbReference type="EMBL" id="PRH87245.1"/>
    </source>
</evidence>